<reference evidence="2 3" key="1">
    <citation type="submission" date="2024-10" db="EMBL/GenBank/DDBJ databases">
        <title>The Natural Products Discovery Center: Release of the First 8490 Sequenced Strains for Exploring Actinobacteria Biosynthetic Diversity.</title>
        <authorList>
            <person name="Kalkreuter E."/>
            <person name="Kautsar S.A."/>
            <person name="Yang D."/>
            <person name="Bader C.D."/>
            <person name="Teijaro C.N."/>
            <person name="Fluegel L."/>
            <person name="Davis C.M."/>
            <person name="Simpson J.R."/>
            <person name="Lauterbach L."/>
            <person name="Steele A.D."/>
            <person name="Gui C."/>
            <person name="Meng S."/>
            <person name="Li G."/>
            <person name="Viehrig K."/>
            <person name="Ye F."/>
            <person name="Su P."/>
            <person name="Kiefer A.F."/>
            <person name="Nichols A."/>
            <person name="Cepeda A.J."/>
            <person name="Yan W."/>
            <person name="Fan B."/>
            <person name="Jiang Y."/>
            <person name="Adhikari A."/>
            <person name="Zheng C.-J."/>
            <person name="Schuster L."/>
            <person name="Cowan T.M."/>
            <person name="Smanski M.J."/>
            <person name="Chevrette M.G."/>
            <person name="De Carvalho L.P.S."/>
            <person name="Shen B."/>
        </authorList>
    </citation>
    <scope>NUCLEOTIDE SEQUENCE [LARGE SCALE GENOMIC DNA]</scope>
    <source>
        <strain evidence="2 3">NPDC005497</strain>
    </source>
</reference>
<protein>
    <recommendedName>
        <fullName evidence="4">Zinc-finger domain-containing protein</fullName>
    </recommendedName>
</protein>
<accession>A0ABW6MY60</accession>
<feature type="region of interest" description="Disordered" evidence="1">
    <location>
        <begin position="71"/>
        <end position="95"/>
    </location>
</feature>
<comment type="caution">
    <text evidence="2">The sequence shown here is derived from an EMBL/GenBank/DDBJ whole genome shotgun (WGS) entry which is preliminary data.</text>
</comment>
<evidence type="ECO:0000313" key="3">
    <source>
        <dbReference type="Proteomes" id="UP001601422"/>
    </source>
</evidence>
<organism evidence="2 3">
    <name type="scientific">Streptomyces tibetensis</name>
    <dbReference type="NCBI Taxonomy" id="2382123"/>
    <lineage>
        <taxon>Bacteria</taxon>
        <taxon>Bacillati</taxon>
        <taxon>Actinomycetota</taxon>
        <taxon>Actinomycetes</taxon>
        <taxon>Kitasatosporales</taxon>
        <taxon>Streptomycetaceae</taxon>
        <taxon>Streptomyces</taxon>
    </lineage>
</organism>
<keyword evidence="3" id="KW-1185">Reference proteome</keyword>
<feature type="compositionally biased region" description="Basic and acidic residues" evidence="1">
    <location>
        <begin position="83"/>
        <end position="95"/>
    </location>
</feature>
<evidence type="ECO:0000256" key="1">
    <source>
        <dbReference type="SAM" id="MobiDB-lite"/>
    </source>
</evidence>
<dbReference type="RefSeq" id="WP_361946350.1">
    <property type="nucleotide sequence ID" value="NZ_JBEXVS010000022.1"/>
</dbReference>
<dbReference type="Proteomes" id="UP001601422">
    <property type="component" value="Unassembled WGS sequence"/>
</dbReference>
<evidence type="ECO:0008006" key="4">
    <source>
        <dbReference type="Google" id="ProtNLM"/>
    </source>
</evidence>
<sequence length="95" mass="10433">MAHVEPAHLVELALGNATPTDADAEALRHIEECGRCGDELRVLTRLVTAARTARALDLPVPPPEHVWRHITREVSRESGTPRGPDRTGHVENDDC</sequence>
<proteinExistence type="predicted"/>
<gene>
    <name evidence="2" type="ORF">ACFYQT_21375</name>
</gene>
<name>A0ABW6MY60_9ACTN</name>
<evidence type="ECO:0000313" key="2">
    <source>
        <dbReference type="EMBL" id="MFF0005975.1"/>
    </source>
</evidence>
<dbReference type="EMBL" id="JBIAJP010000005">
    <property type="protein sequence ID" value="MFF0005975.1"/>
    <property type="molecule type" value="Genomic_DNA"/>
</dbReference>